<dbReference type="STRING" id="166423.A0A0M8ZUU5"/>
<feature type="domain" description="Origin recognition complex subunit 3 N-terminal" evidence="10">
    <location>
        <begin position="100"/>
        <end position="372"/>
    </location>
</feature>
<evidence type="ECO:0000256" key="3">
    <source>
        <dbReference type="ARBA" id="ARBA00019085"/>
    </source>
</evidence>
<evidence type="ECO:0000256" key="6">
    <source>
        <dbReference type="ARBA" id="ARBA00023125"/>
    </source>
</evidence>
<dbReference type="InterPro" id="IPR040855">
    <property type="entry name" value="ORC_WH_C"/>
</dbReference>
<evidence type="ECO:0000256" key="2">
    <source>
        <dbReference type="ARBA" id="ARBA00010977"/>
    </source>
</evidence>
<evidence type="ECO:0000259" key="10">
    <source>
        <dbReference type="Pfam" id="PF07034"/>
    </source>
</evidence>
<sequence>MNNTKNTKNTNLKQITISKIPRSNQVTNNDLTKLNLFNVITCDDLIRGDKHADDERSLGVLLELTKATVAFSLSLCKVGVFAHKGAYKIGNKHTKFQPLDYLKEPWYLTYSETWKSIENAIEDIRSSMFQQVLNDLESFVSKIKVKPIEQLENEIQTAILLTGVNVSDHMIMFQRVISKLEPITKHIAVILSRDSNNIKNLVEESIYQLISNEKDEEDILTKKNQCHMRNLHLWYQQYCDPDDPLVILITDFESSSPEVLHDFILILSSYASSMKFILIFGVATTLHAIHRSLTYDVTSKLNIQVFHMQKQIDILSDVLEKTVFCTNIPFKLIGRAFQFLTDIFLFYDFSVENFLHSYKICMIQHFYANNVNSLCCRPQKIKHRMSFLTDEDLTEIKKLPSIERYIEQHTNDENKDELLDNDRFKETLSQLLDKFHQYMHRFLITVKCLHDLMSTLPNAPMGKQLREYYTRAVYTKDLKESQEYKECLQLLSFLSKKEMLGKLNSLAAIMGSSKDSVMNKVKADLQSHIKTIEEAGLEVASKPVDIVSTGEKLSRLQLKEKLLKLSQTQSRSPYKIAQQDVIDYLDQKVFSVYLVNPHYVPANEIFCFSDGNLAKQHIRGSLRAAIHTGLNDPHVYLNCECCKLENDDAILSTLPDLSIIYKLHLESRKLINMYDWLQAFLIIVDPANSGREQRDVDPKLQARFTQAVAELEFLGFIKSSRKKTDHVKRLT</sequence>
<dbReference type="InterPro" id="IPR045667">
    <property type="entry name" value="ORC3_N"/>
</dbReference>
<dbReference type="CDD" id="cd20704">
    <property type="entry name" value="Orc3"/>
    <property type="match status" value="2"/>
</dbReference>
<accession>A0A0M8ZUU5</accession>
<dbReference type="InterPro" id="IPR045663">
    <property type="entry name" value="ORC3_ins"/>
</dbReference>
<proteinExistence type="inferred from homology"/>
<dbReference type="Pfam" id="PF07034">
    <property type="entry name" value="ORC3_N"/>
    <property type="match status" value="1"/>
</dbReference>
<evidence type="ECO:0000259" key="11">
    <source>
        <dbReference type="Pfam" id="PF18137"/>
    </source>
</evidence>
<dbReference type="OrthoDB" id="10265211at2759"/>
<dbReference type="GO" id="GO:0005664">
    <property type="term" value="C:nuclear origin of replication recognition complex"/>
    <property type="evidence" value="ECO:0007669"/>
    <property type="project" value="InterPro"/>
</dbReference>
<dbReference type="PANTHER" id="PTHR12748">
    <property type="entry name" value="ORIGIN RECOGNITION COMPLEX SUBUNIT 3"/>
    <property type="match status" value="1"/>
</dbReference>
<evidence type="ECO:0000256" key="5">
    <source>
        <dbReference type="ARBA" id="ARBA00022705"/>
    </source>
</evidence>
<dbReference type="GO" id="GO:0003688">
    <property type="term" value="F:DNA replication origin binding"/>
    <property type="evidence" value="ECO:0007669"/>
    <property type="project" value="TreeGrafter"/>
</dbReference>
<evidence type="ECO:0000313" key="14">
    <source>
        <dbReference type="Proteomes" id="UP000053105"/>
    </source>
</evidence>
<evidence type="ECO:0000259" key="12">
    <source>
        <dbReference type="Pfam" id="PF19675"/>
    </source>
</evidence>
<feature type="domain" description="Origin recognition complex subunit 3 winged helix C-terminal" evidence="11">
    <location>
        <begin position="623"/>
        <end position="731"/>
    </location>
</feature>
<feature type="domain" description="Origin recognition complex subunit 3 insertion" evidence="12">
    <location>
        <begin position="386"/>
        <end position="609"/>
    </location>
</feature>
<dbReference type="EMBL" id="KQ435859">
    <property type="protein sequence ID" value="KOX70456.1"/>
    <property type="molecule type" value="Genomic_DNA"/>
</dbReference>
<comment type="subcellular location">
    <subcellularLocation>
        <location evidence="1">Nucleus</location>
    </subcellularLocation>
</comment>
<evidence type="ECO:0000256" key="7">
    <source>
        <dbReference type="ARBA" id="ARBA00023242"/>
    </source>
</evidence>
<comment type="subunit">
    <text evidence="8">Component of ORC, a complex composed of at least 6 subunits: ORC1, ORC2, ORC3, ORC4, ORC5 and ORC6. ORC is regulated in a cell-cycle dependent manner. It is sequentially assembled at the exit from anaphase of mitosis and disassembled as cells enter S phase.</text>
</comment>
<protein>
    <recommendedName>
        <fullName evidence="3">Origin recognition complex subunit 3</fullName>
    </recommendedName>
</protein>
<keyword evidence="4" id="KW-0597">Phosphoprotein</keyword>
<dbReference type="Pfam" id="PF18137">
    <property type="entry name" value="WHD_ORC"/>
    <property type="match status" value="1"/>
</dbReference>
<comment type="function">
    <text evidence="9">Component of the origin recognition complex (ORC) that binds origins of replication. DNA-binding is ATP-dependent. The specific DNA sequences that define origins of replication have not been identified yet. ORC is required to assemble the pre-replication complex necessary to initiate DNA replication. Binds histone H3 and H4 trimethylation marks H3K9me3, H3K27me3 and H4K20me3.</text>
</comment>
<name>A0A0M8ZUU5_9HYME</name>
<keyword evidence="7" id="KW-0539">Nucleus</keyword>
<keyword evidence="5" id="KW-0235">DNA replication</keyword>
<evidence type="ECO:0000256" key="4">
    <source>
        <dbReference type="ARBA" id="ARBA00022553"/>
    </source>
</evidence>
<dbReference type="GO" id="GO:0005656">
    <property type="term" value="C:nuclear pre-replicative complex"/>
    <property type="evidence" value="ECO:0007669"/>
    <property type="project" value="TreeGrafter"/>
</dbReference>
<comment type="similarity">
    <text evidence="2">Belongs to the ORC3 family.</text>
</comment>
<dbReference type="GO" id="GO:0031261">
    <property type="term" value="C:DNA replication preinitiation complex"/>
    <property type="evidence" value="ECO:0007669"/>
    <property type="project" value="TreeGrafter"/>
</dbReference>
<evidence type="ECO:0000256" key="1">
    <source>
        <dbReference type="ARBA" id="ARBA00004123"/>
    </source>
</evidence>
<dbReference type="PANTHER" id="PTHR12748:SF0">
    <property type="entry name" value="ORIGIN RECOGNITION COMPLEX SUBUNIT 3"/>
    <property type="match status" value="1"/>
</dbReference>
<organism evidence="13 14">
    <name type="scientific">Melipona quadrifasciata</name>
    <dbReference type="NCBI Taxonomy" id="166423"/>
    <lineage>
        <taxon>Eukaryota</taxon>
        <taxon>Metazoa</taxon>
        <taxon>Ecdysozoa</taxon>
        <taxon>Arthropoda</taxon>
        <taxon>Hexapoda</taxon>
        <taxon>Insecta</taxon>
        <taxon>Pterygota</taxon>
        <taxon>Neoptera</taxon>
        <taxon>Endopterygota</taxon>
        <taxon>Hymenoptera</taxon>
        <taxon>Apocrita</taxon>
        <taxon>Aculeata</taxon>
        <taxon>Apoidea</taxon>
        <taxon>Anthophila</taxon>
        <taxon>Apidae</taxon>
        <taxon>Melipona</taxon>
    </lineage>
</organism>
<dbReference type="Proteomes" id="UP000053105">
    <property type="component" value="Unassembled WGS sequence"/>
</dbReference>
<evidence type="ECO:0000256" key="9">
    <source>
        <dbReference type="ARBA" id="ARBA00045241"/>
    </source>
</evidence>
<gene>
    <name evidence="13" type="ORF">WN51_02512</name>
</gene>
<evidence type="ECO:0000313" key="13">
    <source>
        <dbReference type="EMBL" id="KOX70456.1"/>
    </source>
</evidence>
<evidence type="ECO:0000256" key="8">
    <source>
        <dbReference type="ARBA" id="ARBA00026084"/>
    </source>
</evidence>
<dbReference type="InterPro" id="IPR020795">
    <property type="entry name" value="ORC3"/>
</dbReference>
<dbReference type="Pfam" id="PF19675">
    <property type="entry name" value="ORC3_ins"/>
    <property type="match status" value="1"/>
</dbReference>
<reference evidence="13 14" key="1">
    <citation type="submission" date="2015-07" db="EMBL/GenBank/DDBJ databases">
        <title>The genome of Melipona quadrifasciata.</title>
        <authorList>
            <person name="Pan H."/>
            <person name="Kapheim K."/>
        </authorList>
    </citation>
    <scope>NUCLEOTIDE SEQUENCE [LARGE SCALE GENOMIC DNA]</scope>
    <source>
        <strain evidence="13">0111107301</strain>
        <tissue evidence="13">Whole body</tissue>
    </source>
</reference>
<keyword evidence="14" id="KW-1185">Reference proteome</keyword>
<dbReference type="GO" id="GO:0006270">
    <property type="term" value="P:DNA replication initiation"/>
    <property type="evidence" value="ECO:0007669"/>
    <property type="project" value="TreeGrafter"/>
</dbReference>
<dbReference type="AlphaFoldDB" id="A0A0M8ZUU5"/>
<keyword evidence="6" id="KW-0238">DNA-binding</keyword>